<gene>
    <name evidence="2" type="ORF">SAMN05444165_2717</name>
</gene>
<reference evidence="2 3" key="1">
    <citation type="submission" date="2016-11" db="EMBL/GenBank/DDBJ databases">
        <authorList>
            <person name="Jaros S."/>
            <person name="Januszkiewicz K."/>
            <person name="Wedrychowicz H."/>
        </authorList>
    </citation>
    <scope>NUCLEOTIDE SEQUENCE [LARGE SCALE GENOMIC DNA]</scope>
    <source>
        <strain evidence="2 3">GAS95</strain>
    </source>
</reference>
<dbReference type="Proteomes" id="UP000185151">
    <property type="component" value="Unassembled WGS sequence"/>
</dbReference>
<dbReference type="AlphaFoldDB" id="A0A1N6J254"/>
<dbReference type="SUPFAM" id="SSF54909">
    <property type="entry name" value="Dimeric alpha+beta barrel"/>
    <property type="match status" value="1"/>
</dbReference>
<dbReference type="OrthoDB" id="8905985at2"/>
<dbReference type="RefSeq" id="WP_074296124.1">
    <property type="nucleotide sequence ID" value="NZ_FSRU01000001.1"/>
</dbReference>
<dbReference type="Pfam" id="PF07978">
    <property type="entry name" value="NIPSNAP"/>
    <property type="match status" value="1"/>
</dbReference>
<proteinExistence type="predicted"/>
<name>A0A1N6J254_9BURK</name>
<protein>
    <submittedName>
        <fullName evidence="2">NIPSNAP protein</fullName>
    </submittedName>
</protein>
<dbReference type="EMBL" id="FSRU01000001">
    <property type="protein sequence ID" value="SIO38347.1"/>
    <property type="molecule type" value="Genomic_DNA"/>
</dbReference>
<evidence type="ECO:0000313" key="2">
    <source>
        <dbReference type="EMBL" id="SIO38347.1"/>
    </source>
</evidence>
<dbReference type="InterPro" id="IPR011008">
    <property type="entry name" value="Dimeric_a/b-barrel"/>
</dbReference>
<keyword evidence="3" id="KW-1185">Reference proteome</keyword>
<dbReference type="InterPro" id="IPR012577">
    <property type="entry name" value="NIPSNAP"/>
</dbReference>
<organism evidence="2 3">
    <name type="scientific">Paraburkholderia phenazinium</name>
    <dbReference type="NCBI Taxonomy" id="60549"/>
    <lineage>
        <taxon>Bacteria</taxon>
        <taxon>Pseudomonadati</taxon>
        <taxon>Pseudomonadota</taxon>
        <taxon>Betaproteobacteria</taxon>
        <taxon>Burkholderiales</taxon>
        <taxon>Burkholderiaceae</taxon>
        <taxon>Paraburkholderia</taxon>
    </lineage>
</organism>
<dbReference type="Gene3D" id="3.30.70.100">
    <property type="match status" value="1"/>
</dbReference>
<accession>A0A1N6J254</accession>
<evidence type="ECO:0000313" key="3">
    <source>
        <dbReference type="Proteomes" id="UP000185151"/>
    </source>
</evidence>
<evidence type="ECO:0000259" key="1">
    <source>
        <dbReference type="Pfam" id="PF07978"/>
    </source>
</evidence>
<sequence>MIHELREYRIDVRAADAYFSLFRDLAMPIRGSAYGRLVANWLIPGEVVTFYHLWEYDSLVERTAKRAALAQVERWTRDFLPGAAALVSSQRLTILTPYAIDGLPGFAIDDFAAAPIVFTTIRCRTGKAAAVASAVAAARPLGLRGVWTEEMPDPNAVWYVCDRGEAPASDWLEAHGAVHRTTKTCERGPY</sequence>
<feature type="domain" description="NIPSNAP" evidence="1">
    <location>
        <begin position="4"/>
        <end position="99"/>
    </location>
</feature>